<organism evidence="3 4">
    <name type="scientific">Monilinia fructigena</name>
    <dbReference type="NCBI Taxonomy" id="38457"/>
    <lineage>
        <taxon>Eukaryota</taxon>
        <taxon>Fungi</taxon>
        <taxon>Dikarya</taxon>
        <taxon>Ascomycota</taxon>
        <taxon>Pezizomycotina</taxon>
        <taxon>Leotiomycetes</taxon>
        <taxon>Helotiales</taxon>
        <taxon>Sclerotiniaceae</taxon>
        <taxon>Monilinia</taxon>
    </lineage>
</organism>
<feature type="domain" description="J" evidence="2">
    <location>
        <begin position="11"/>
        <end position="75"/>
    </location>
</feature>
<dbReference type="InterPro" id="IPR036869">
    <property type="entry name" value="J_dom_sf"/>
</dbReference>
<dbReference type="AlphaFoldDB" id="A0A395J5K9"/>
<dbReference type="Proteomes" id="UP000249056">
    <property type="component" value="Unassembled WGS sequence"/>
</dbReference>
<name>A0A395J5K9_9HELO</name>
<dbReference type="Pfam" id="PF00226">
    <property type="entry name" value="DnaJ"/>
    <property type="match status" value="1"/>
</dbReference>
<dbReference type="CDD" id="cd06257">
    <property type="entry name" value="DnaJ"/>
    <property type="match status" value="1"/>
</dbReference>
<dbReference type="InterPro" id="IPR001623">
    <property type="entry name" value="DnaJ_domain"/>
</dbReference>
<sequence length="148" mass="17567">MSTMAVPHFVDSYDALSISSNVSKVEVSKAWKRLALSFHPDKNPNEDTTERFQQLQDAYDAIKTPRKRQDHDIRRNQYLIALEAARMAAEETREANERWERDQKQRKQREKQRKEKGAFRIQREQREERKRAAQRAAEEEARLVADIL</sequence>
<feature type="compositionally biased region" description="Basic and acidic residues" evidence="1">
    <location>
        <begin position="112"/>
        <end position="136"/>
    </location>
</feature>
<dbReference type="PANTHER" id="PTHR24074">
    <property type="entry name" value="CO-CHAPERONE PROTEIN DJLA"/>
    <property type="match status" value="1"/>
</dbReference>
<proteinExistence type="predicted"/>
<accession>A0A395J5K9</accession>
<evidence type="ECO:0000313" key="3">
    <source>
        <dbReference type="EMBL" id="RAL67792.1"/>
    </source>
</evidence>
<dbReference type="SMART" id="SM00271">
    <property type="entry name" value="DnaJ"/>
    <property type="match status" value="1"/>
</dbReference>
<evidence type="ECO:0000313" key="4">
    <source>
        <dbReference type="Proteomes" id="UP000249056"/>
    </source>
</evidence>
<dbReference type="EMBL" id="QKRW01000003">
    <property type="protein sequence ID" value="RAL67792.1"/>
    <property type="molecule type" value="Genomic_DNA"/>
</dbReference>
<dbReference type="SUPFAM" id="SSF46565">
    <property type="entry name" value="Chaperone J-domain"/>
    <property type="match status" value="1"/>
</dbReference>
<evidence type="ECO:0000256" key="1">
    <source>
        <dbReference type="SAM" id="MobiDB-lite"/>
    </source>
</evidence>
<protein>
    <recommendedName>
        <fullName evidence="2">J domain-containing protein</fullName>
    </recommendedName>
</protein>
<comment type="caution">
    <text evidence="3">The sequence shown here is derived from an EMBL/GenBank/DDBJ whole genome shotgun (WGS) entry which is preliminary data.</text>
</comment>
<keyword evidence="4" id="KW-1185">Reference proteome</keyword>
<gene>
    <name evidence="3" type="ORF">DID88_008519</name>
</gene>
<evidence type="ECO:0000259" key="2">
    <source>
        <dbReference type="PROSITE" id="PS50076"/>
    </source>
</evidence>
<dbReference type="PROSITE" id="PS50076">
    <property type="entry name" value="DNAJ_2"/>
    <property type="match status" value="1"/>
</dbReference>
<dbReference type="OrthoDB" id="10250354at2759"/>
<dbReference type="PRINTS" id="PR00625">
    <property type="entry name" value="JDOMAIN"/>
</dbReference>
<feature type="region of interest" description="Disordered" evidence="1">
    <location>
        <begin position="92"/>
        <end position="136"/>
    </location>
</feature>
<reference evidence="3 4" key="1">
    <citation type="submission" date="2018-06" db="EMBL/GenBank/DDBJ databases">
        <title>Genome Sequence of the Brown Rot Fungal Pathogen Monilinia fructigena.</title>
        <authorList>
            <person name="Landi L."/>
            <person name="De Miccolis Angelini R.M."/>
            <person name="Pollastro S."/>
            <person name="Abate D."/>
            <person name="Faretra F."/>
            <person name="Romanazzi G."/>
        </authorList>
    </citation>
    <scope>NUCLEOTIDE SEQUENCE [LARGE SCALE GENOMIC DNA]</scope>
    <source>
        <strain evidence="3 4">Mfrg269</strain>
    </source>
</reference>
<dbReference type="Gene3D" id="1.10.287.110">
    <property type="entry name" value="DnaJ domain"/>
    <property type="match status" value="1"/>
</dbReference>
<feature type="compositionally biased region" description="Basic and acidic residues" evidence="1">
    <location>
        <begin position="92"/>
        <end position="105"/>
    </location>
</feature>
<dbReference type="InterPro" id="IPR050817">
    <property type="entry name" value="DjlA_DnaK_co-chaperone"/>
</dbReference>